<dbReference type="VEuPathDB" id="VectorBase:GAUT026780"/>
<dbReference type="EnsemblMetazoa" id="GAUT026780-RA">
    <property type="protein sequence ID" value="GAUT026780-PA"/>
    <property type="gene ID" value="GAUT026780"/>
</dbReference>
<sequence length="116" mass="13553">MCHDANARVNDSKTHLRAKDFFKIDCVYPSKRYLFDGNKIRPKRNVYFIIVNTLLSINSSGGGSTWRLALLFKAEANPQNFFKNFSIDKTRRRTLNMLMKAYDDGDDDIQVQKRKK</sequence>
<dbReference type="Proteomes" id="UP000078200">
    <property type="component" value="Unassembled WGS sequence"/>
</dbReference>
<dbReference type="EnsemblMetazoa" id="GAUT004659-RA">
    <property type="protein sequence ID" value="GAUT004659-PA"/>
    <property type="gene ID" value="GAUT004659"/>
</dbReference>
<dbReference type="AlphaFoldDB" id="A0A1A9UH22"/>
<protein>
    <submittedName>
        <fullName evidence="1">Uncharacterized protein</fullName>
    </submittedName>
</protein>
<proteinExistence type="predicted"/>
<organism evidence="1 2">
    <name type="scientific">Glossina austeni</name>
    <name type="common">Savannah tsetse fly</name>
    <dbReference type="NCBI Taxonomy" id="7395"/>
    <lineage>
        <taxon>Eukaryota</taxon>
        <taxon>Metazoa</taxon>
        <taxon>Ecdysozoa</taxon>
        <taxon>Arthropoda</taxon>
        <taxon>Hexapoda</taxon>
        <taxon>Insecta</taxon>
        <taxon>Pterygota</taxon>
        <taxon>Neoptera</taxon>
        <taxon>Endopterygota</taxon>
        <taxon>Diptera</taxon>
        <taxon>Brachycera</taxon>
        <taxon>Muscomorpha</taxon>
        <taxon>Hippoboscoidea</taxon>
        <taxon>Glossinidae</taxon>
        <taxon>Glossina</taxon>
    </lineage>
</organism>
<reference evidence="1" key="2">
    <citation type="submission" date="2020-05" db="UniProtKB">
        <authorList>
            <consortium name="EnsemblMetazoa"/>
        </authorList>
    </citation>
    <scope>IDENTIFICATION</scope>
    <source>
        <strain evidence="1">TTRI</strain>
    </source>
</reference>
<dbReference type="VEuPathDB" id="VectorBase:GAUT004659"/>
<keyword evidence="2" id="KW-1185">Reference proteome</keyword>
<evidence type="ECO:0000313" key="1">
    <source>
        <dbReference type="EnsemblMetazoa" id="GAUT026780-PA"/>
    </source>
</evidence>
<name>A0A1A9UH22_GLOAU</name>
<evidence type="ECO:0000313" key="2">
    <source>
        <dbReference type="Proteomes" id="UP000078200"/>
    </source>
</evidence>
<reference evidence="2" key="1">
    <citation type="submission" date="2014-05" db="EMBL/GenBank/DDBJ databases">
        <authorList>
            <person name="Aksoy S."/>
            <person name="Warren W."/>
            <person name="Wilson R.K."/>
        </authorList>
    </citation>
    <scope>NUCLEOTIDE SEQUENCE [LARGE SCALE GENOMIC DNA]</scope>
    <source>
        <strain evidence="2">TTRI</strain>
    </source>
</reference>
<accession>A0A1A9UH22</accession>